<name>A0A2M7G845_9BACT</name>
<evidence type="ECO:0000256" key="2">
    <source>
        <dbReference type="ARBA" id="ARBA00006464"/>
    </source>
</evidence>
<feature type="transmembrane region" description="Helical" evidence="7">
    <location>
        <begin position="32"/>
        <end position="53"/>
    </location>
</feature>
<dbReference type="Proteomes" id="UP000231019">
    <property type="component" value="Unassembled WGS sequence"/>
</dbReference>
<evidence type="ECO:0000256" key="7">
    <source>
        <dbReference type="SAM" id="Phobius"/>
    </source>
</evidence>
<dbReference type="GO" id="GO:0016020">
    <property type="term" value="C:membrane"/>
    <property type="evidence" value="ECO:0007669"/>
    <property type="project" value="UniProtKB-SubCell"/>
</dbReference>
<accession>A0A2M7G845</accession>
<reference evidence="9 10" key="1">
    <citation type="submission" date="2017-09" db="EMBL/GenBank/DDBJ databases">
        <title>Depth-based differentiation of microbial function through sediment-hosted aquifers and enrichment of novel symbionts in the deep terrestrial subsurface.</title>
        <authorList>
            <person name="Probst A.J."/>
            <person name="Ladd B."/>
            <person name="Jarett J.K."/>
            <person name="Geller-Mcgrath D.E."/>
            <person name="Sieber C.M."/>
            <person name="Emerson J.B."/>
            <person name="Anantharaman K."/>
            <person name="Thomas B.C."/>
            <person name="Malmstrom R."/>
            <person name="Stieglmeier M."/>
            <person name="Klingl A."/>
            <person name="Woyke T."/>
            <person name="Ryan C.M."/>
            <person name="Banfield J.F."/>
        </authorList>
    </citation>
    <scope>NUCLEOTIDE SEQUENCE [LARGE SCALE GENOMIC DNA]</scope>
    <source>
        <strain evidence="9">CG17_big_fil_post_rev_8_21_14_2_50_48_46</strain>
    </source>
</reference>
<evidence type="ECO:0000313" key="10">
    <source>
        <dbReference type="Proteomes" id="UP000231019"/>
    </source>
</evidence>
<proteinExistence type="inferred from homology"/>
<comment type="subcellular location">
    <subcellularLocation>
        <location evidence="1">Membrane</location>
        <topology evidence="1">Multi-pass membrane protein</topology>
    </subcellularLocation>
</comment>
<dbReference type="InterPro" id="IPR017475">
    <property type="entry name" value="EPS_sugar_tfrase"/>
</dbReference>
<evidence type="ECO:0000256" key="4">
    <source>
        <dbReference type="ARBA" id="ARBA00022692"/>
    </source>
</evidence>
<evidence type="ECO:0000256" key="1">
    <source>
        <dbReference type="ARBA" id="ARBA00004141"/>
    </source>
</evidence>
<dbReference type="PANTHER" id="PTHR30576">
    <property type="entry name" value="COLANIC BIOSYNTHESIS UDP-GLUCOSE LIPID CARRIER TRANSFERASE"/>
    <property type="match status" value="1"/>
</dbReference>
<evidence type="ECO:0000313" key="9">
    <source>
        <dbReference type="EMBL" id="PIW18257.1"/>
    </source>
</evidence>
<evidence type="ECO:0000256" key="5">
    <source>
        <dbReference type="ARBA" id="ARBA00022989"/>
    </source>
</evidence>
<dbReference type="EMBL" id="PFFQ01000013">
    <property type="protein sequence ID" value="PIW18257.1"/>
    <property type="molecule type" value="Genomic_DNA"/>
</dbReference>
<feature type="domain" description="Bacterial sugar transferase" evidence="8">
    <location>
        <begin position="27"/>
        <end position="208"/>
    </location>
</feature>
<evidence type="ECO:0000256" key="3">
    <source>
        <dbReference type="ARBA" id="ARBA00022679"/>
    </source>
</evidence>
<keyword evidence="6 7" id="KW-0472">Membrane</keyword>
<comment type="similarity">
    <text evidence="2">Belongs to the bacterial sugar transferase family.</text>
</comment>
<evidence type="ECO:0000259" key="8">
    <source>
        <dbReference type="Pfam" id="PF02397"/>
    </source>
</evidence>
<sequence>MNSYQPTLIRPTQSVHPLKAWENRLMKRCSDILIASLALVLLWPLLLFIAVLVRLTTPGPAIYKQERISLAGKSFRMYKFRTMPVDTEAKSGPIWATAHDPRPTPLGGVLRRSSLDELPQLFNVLEGSMSFVGPRPERPYFVEKFSQEIPGYADRHQVKAGMTGLAQIKGLRGDTSIEARVSHDLEYIENWSLKLDLQIVLRSFWVIVADFIQKKAY</sequence>
<comment type="caution">
    <text evidence="9">The sequence shown here is derived from an EMBL/GenBank/DDBJ whole genome shotgun (WGS) entry which is preliminary data.</text>
</comment>
<keyword evidence="4 7" id="KW-0812">Transmembrane</keyword>
<keyword evidence="5 7" id="KW-1133">Transmembrane helix</keyword>
<dbReference type="NCBIfam" id="TIGR03025">
    <property type="entry name" value="EPS_sugtrans"/>
    <property type="match status" value="1"/>
</dbReference>
<dbReference type="GO" id="GO:0016780">
    <property type="term" value="F:phosphotransferase activity, for other substituted phosphate groups"/>
    <property type="evidence" value="ECO:0007669"/>
    <property type="project" value="TreeGrafter"/>
</dbReference>
<dbReference type="Pfam" id="PF02397">
    <property type="entry name" value="Bac_transf"/>
    <property type="match status" value="1"/>
</dbReference>
<keyword evidence="3" id="KW-0808">Transferase</keyword>
<dbReference type="InterPro" id="IPR003362">
    <property type="entry name" value="Bact_transf"/>
</dbReference>
<evidence type="ECO:0000256" key="6">
    <source>
        <dbReference type="ARBA" id="ARBA00023136"/>
    </source>
</evidence>
<gene>
    <name evidence="9" type="ORF">COW36_05675</name>
</gene>
<protein>
    <recommendedName>
        <fullName evidence="8">Bacterial sugar transferase domain-containing protein</fullName>
    </recommendedName>
</protein>
<dbReference type="PANTHER" id="PTHR30576:SF0">
    <property type="entry name" value="UNDECAPRENYL-PHOSPHATE N-ACETYLGALACTOSAMINYL 1-PHOSPHATE TRANSFERASE-RELATED"/>
    <property type="match status" value="1"/>
</dbReference>
<dbReference type="AlphaFoldDB" id="A0A2M7G845"/>
<organism evidence="9 10">
    <name type="scientific">bacterium (Candidatus Blackallbacteria) CG17_big_fil_post_rev_8_21_14_2_50_48_46</name>
    <dbReference type="NCBI Taxonomy" id="2014261"/>
    <lineage>
        <taxon>Bacteria</taxon>
        <taxon>Candidatus Blackallbacteria</taxon>
    </lineage>
</organism>